<comment type="similarity">
    <text evidence="2">Belongs to the TrkH potassium transport family.</text>
</comment>
<feature type="binding site" evidence="12">
    <location>
        <position position="410"/>
    </location>
    <ligand>
        <name>K(+)</name>
        <dbReference type="ChEBI" id="CHEBI:29103"/>
    </ligand>
</feature>
<feature type="binding site" evidence="12">
    <location>
        <position position="294"/>
    </location>
    <ligand>
        <name>K(+)</name>
        <dbReference type="ChEBI" id="CHEBI:29103"/>
    </ligand>
</feature>
<feature type="transmembrane region" description="Helical" evidence="13">
    <location>
        <begin position="433"/>
        <end position="458"/>
    </location>
</feature>
<evidence type="ECO:0000256" key="8">
    <source>
        <dbReference type="ARBA" id="ARBA00022958"/>
    </source>
</evidence>
<proteinExistence type="inferred from homology"/>
<feature type="transmembrane region" description="Helical" evidence="13">
    <location>
        <begin position="114"/>
        <end position="139"/>
    </location>
</feature>
<comment type="subcellular location">
    <subcellularLocation>
        <location evidence="1">Cell inner membrane</location>
        <topology evidence="1">Multi-pass membrane protein</topology>
    </subcellularLocation>
</comment>
<feature type="binding site" evidence="12">
    <location>
        <position position="411"/>
    </location>
    <ligand>
        <name>K(+)</name>
        <dbReference type="ChEBI" id="CHEBI:29103"/>
    </ligand>
</feature>
<feature type="transmembrane region" description="Helical" evidence="13">
    <location>
        <begin position="214"/>
        <end position="232"/>
    </location>
</feature>
<name>A0A956NAN5_UNCEI</name>
<evidence type="ECO:0000256" key="12">
    <source>
        <dbReference type="PIRSR" id="PIRSR006247-1"/>
    </source>
</evidence>
<feature type="binding site" evidence="12">
    <location>
        <position position="89"/>
    </location>
    <ligand>
        <name>K(+)</name>
        <dbReference type="ChEBI" id="CHEBI:29103"/>
    </ligand>
</feature>
<feature type="transmembrane region" description="Helical" evidence="13">
    <location>
        <begin position="252"/>
        <end position="270"/>
    </location>
</feature>
<dbReference type="PIRSF" id="PIRSF006247">
    <property type="entry name" value="TrkH"/>
    <property type="match status" value="1"/>
</dbReference>
<feature type="transmembrane region" description="Helical" evidence="13">
    <location>
        <begin position="310"/>
        <end position="329"/>
    </location>
</feature>
<evidence type="ECO:0000313" key="14">
    <source>
        <dbReference type="EMBL" id="MCA9755292.1"/>
    </source>
</evidence>
<evidence type="ECO:0000256" key="2">
    <source>
        <dbReference type="ARBA" id="ARBA00009137"/>
    </source>
</evidence>
<reference evidence="14" key="1">
    <citation type="submission" date="2020-04" db="EMBL/GenBank/DDBJ databases">
        <authorList>
            <person name="Zhang T."/>
        </authorList>
    </citation>
    <scope>NUCLEOTIDE SEQUENCE</scope>
    <source>
        <strain evidence="14">HKST-UBA02</strain>
    </source>
</reference>
<evidence type="ECO:0000313" key="15">
    <source>
        <dbReference type="Proteomes" id="UP000739538"/>
    </source>
</evidence>
<keyword evidence="11 13" id="KW-0472">Membrane</keyword>
<keyword evidence="12" id="KW-0479">Metal-binding</keyword>
<evidence type="ECO:0000256" key="13">
    <source>
        <dbReference type="SAM" id="Phobius"/>
    </source>
</evidence>
<dbReference type="GO" id="GO:0015379">
    <property type="term" value="F:potassium:chloride symporter activity"/>
    <property type="evidence" value="ECO:0007669"/>
    <property type="project" value="InterPro"/>
</dbReference>
<evidence type="ECO:0000256" key="9">
    <source>
        <dbReference type="ARBA" id="ARBA00022989"/>
    </source>
</evidence>
<dbReference type="AlphaFoldDB" id="A0A956NAN5"/>
<dbReference type="GO" id="GO:0046872">
    <property type="term" value="F:metal ion binding"/>
    <property type="evidence" value="ECO:0007669"/>
    <property type="project" value="UniProtKB-KW"/>
</dbReference>
<evidence type="ECO:0000256" key="5">
    <source>
        <dbReference type="ARBA" id="ARBA00022519"/>
    </source>
</evidence>
<protein>
    <submittedName>
        <fullName evidence="14">TrkH family potassium uptake protein</fullName>
    </submittedName>
</protein>
<feature type="transmembrane region" description="Helical" evidence="13">
    <location>
        <begin position="160"/>
        <end position="178"/>
    </location>
</feature>
<dbReference type="Pfam" id="PF02386">
    <property type="entry name" value="TrkH"/>
    <property type="match status" value="1"/>
</dbReference>
<keyword evidence="10" id="KW-0406">Ion transport</keyword>
<reference evidence="14" key="2">
    <citation type="journal article" date="2021" name="Microbiome">
        <title>Successional dynamics and alternative stable states in a saline activated sludge microbial community over 9 years.</title>
        <authorList>
            <person name="Wang Y."/>
            <person name="Ye J."/>
            <person name="Ju F."/>
            <person name="Liu L."/>
            <person name="Boyd J.A."/>
            <person name="Deng Y."/>
            <person name="Parks D.H."/>
            <person name="Jiang X."/>
            <person name="Yin X."/>
            <person name="Woodcroft B.J."/>
            <person name="Tyson G.W."/>
            <person name="Hugenholtz P."/>
            <person name="Polz M.F."/>
            <person name="Zhang T."/>
        </authorList>
    </citation>
    <scope>NUCLEOTIDE SEQUENCE</scope>
    <source>
        <strain evidence="14">HKST-UBA02</strain>
    </source>
</reference>
<dbReference type="NCBIfam" id="TIGR00933">
    <property type="entry name" value="2a38"/>
    <property type="match status" value="1"/>
</dbReference>
<feature type="transmembrane region" description="Helical" evidence="13">
    <location>
        <begin position="17"/>
        <end position="37"/>
    </location>
</feature>
<evidence type="ECO:0000256" key="10">
    <source>
        <dbReference type="ARBA" id="ARBA00023065"/>
    </source>
</evidence>
<dbReference type="PANTHER" id="PTHR32024:SF2">
    <property type="entry name" value="TRK SYSTEM POTASSIUM UPTAKE PROTEIN TRKG-RELATED"/>
    <property type="match status" value="1"/>
</dbReference>
<dbReference type="InterPro" id="IPR003445">
    <property type="entry name" value="Cat_transpt"/>
</dbReference>
<feature type="transmembrane region" description="Helical" evidence="13">
    <location>
        <begin position="49"/>
        <end position="70"/>
    </location>
</feature>
<evidence type="ECO:0000256" key="3">
    <source>
        <dbReference type="ARBA" id="ARBA00022448"/>
    </source>
</evidence>
<feature type="transmembrane region" description="Helical" evidence="13">
    <location>
        <begin position="368"/>
        <end position="391"/>
    </location>
</feature>
<evidence type="ECO:0000256" key="11">
    <source>
        <dbReference type="ARBA" id="ARBA00023136"/>
    </source>
</evidence>
<evidence type="ECO:0000256" key="1">
    <source>
        <dbReference type="ARBA" id="ARBA00004429"/>
    </source>
</evidence>
<dbReference type="EMBL" id="JAGQHS010000019">
    <property type="protein sequence ID" value="MCA9755292.1"/>
    <property type="molecule type" value="Genomic_DNA"/>
</dbReference>
<dbReference type="GO" id="GO:0005886">
    <property type="term" value="C:plasma membrane"/>
    <property type="evidence" value="ECO:0007669"/>
    <property type="project" value="UniProtKB-SubCell"/>
</dbReference>
<comment type="caution">
    <text evidence="14">The sequence shown here is derived from an EMBL/GenBank/DDBJ whole genome shotgun (WGS) entry which is preliminary data.</text>
</comment>
<organism evidence="14 15">
    <name type="scientific">Eiseniibacteriota bacterium</name>
    <dbReference type="NCBI Taxonomy" id="2212470"/>
    <lineage>
        <taxon>Bacteria</taxon>
        <taxon>Candidatus Eiseniibacteriota</taxon>
    </lineage>
</organism>
<accession>A0A956NAN5</accession>
<gene>
    <name evidence="14" type="ORF">KDA27_05775</name>
</gene>
<feature type="binding site" evidence="12">
    <location>
        <position position="198"/>
    </location>
    <ligand>
        <name>K(+)</name>
        <dbReference type="ChEBI" id="CHEBI:29103"/>
    </ligand>
</feature>
<evidence type="ECO:0000256" key="7">
    <source>
        <dbReference type="ARBA" id="ARBA00022692"/>
    </source>
</evidence>
<feature type="binding site" evidence="12">
    <location>
        <position position="90"/>
    </location>
    <ligand>
        <name>K(+)</name>
        <dbReference type="ChEBI" id="CHEBI:29103"/>
    </ligand>
</feature>
<dbReference type="Proteomes" id="UP000739538">
    <property type="component" value="Unassembled WGS sequence"/>
</dbReference>
<keyword evidence="4" id="KW-1003">Cell membrane</keyword>
<evidence type="ECO:0000256" key="4">
    <source>
        <dbReference type="ARBA" id="ARBA00022475"/>
    </source>
</evidence>
<keyword evidence="6" id="KW-0633">Potassium transport</keyword>
<dbReference type="InterPro" id="IPR004772">
    <property type="entry name" value="TrkH"/>
</dbReference>
<keyword evidence="7 13" id="KW-0812">Transmembrane</keyword>
<keyword evidence="3" id="KW-0813">Transport</keyword>
<dbReference type="PANTHER" id="PTHR32024">
    <property type="entry name" value="TRK SYSTEM POTASSIUM UPTAKE PROTEIN TRKG-RELATED"/>
    <property type="match status" value="1"/>
</dbReference>
<keyword evidence="8 12" id="KW-0630">Potassium</keyword>
<sequence>MVPSAILSWFDHTIDRFAFLVSALIPLLAGGVTLALTRGERVDLRIREGFAITTFAWLAAAIFGALPYVMCGVCGPVDAFFETMSGFTTTGATIFDNIESLPHGILLWRSLTQWLGGMGIVVLSVAILPMLGVGGMQLFRAEVPGPTADRLSPRIQDTAKILWSVYVGLTAIQTVLLMFGGMNLFEAVCHAFTTLSTGGFSTRDKSVGAFDSTYIDLVITAFMFIAGANFSLHFWLVRGRWKRYWKNEEFRYYTYLTIAGSILLTIAAVVHGDASIGKGIRLGLFQMVSIVTSTGYGTADYLLWGFGAHALIFTIMFCGGCAGSTAGGVKVMRVVLLAKHANRVVKKTLHPHAVFNVRHSGKVVDDEVMMTVLGFFLLYFVLFLISSLLVAHLGADFSTAVGATVSALGNVGPGLGVVGPASTYSTLPAASKLILAVAMLFGRLELFTVFVMLTPMFWRKVG</sequence>
<keyword evidence="5" id="KW-0997">Cell inner membrane</keyword>
<evidence type="ECO:0000256" key="6">
    <source>
        <dbReference type="ARBA" id="ARBA00022538"/>
    </source>
</evidence>
<keyword evidence="9 13" id="KW-1133">Transmembrane helix</keyword>